<comment type="subcellular location">
    <subcellularLocation>
        <location evidence="7">Cell outer membrane</location>
    </subcellularLocation>
    <subcellularLocation>
        <location evidence="1">Membrane</location>
    </subcellularLocation>
</comment>
<feature type="region of interest" description="Disordered" evidence="8">
    <location>
        <begin position="869"/>
        <end position="929"/>
    </location>
</feature>
<protein>
    <submittedName>
        <fullName evidence="10">Putative type II secretory pathway,gspd-related protein (Modular protein)</fullName>
    </submittedName>
</protein>
<keyword evidence="2 7" id="KW-0813">Transport</keyword>
<evidence type="ECO:0000256" key="4">
    <source>
        <dbReference type="ARBA" id="ARBA00023136"/>
    </source>
</evidence>
<evidence type="ECO:0000313" key="10">
    <source>
        <dbReference type="EMBL" id="CCA79364.1"/>
    </source>
</evidence>
<feature type="region of interest" description="Disordered" evidence="8">
    <location>
        <begin position="816"/>
        <end position="851"/>
    </location>
</feature>
<dbReference type="InterPro" id="IPR005644">
    <property type="entry name" value="NolW-like"/>
</dbReference>
<evidence type="ECO:0000256" key="7">
    <source>
        <dbReference type="RuleBase" id="RU004004"/>
    </source>
</evidence>
<proteinExistence type="inferred from homology"/>
<evidence type="ECO:0000256" key="5">
    <source>
        <dbReference type="ARBA" id="ARBA00023237"/>
    </source>
</evidence>
<reference evidence="10" key="1">
    <citation type="journal article" date="2011" name="PLoS ONE">
        <title>Ralstonia syzygii, the Blood Disease Bacterium and some Asian R. solanacearum strains form a single genomic species despite divergent lifestyles.</title>
        <authorList>
            <person name="Remenant B."/>
            <person name="de Cambiaire J.C."/>
            <person name="Cellier G."/>
            <person name="Jacobs J.M."/>
            <person name="Mangenot S."/>
            <person name="Barbe V."/>
            <person name="Lajus A."/>
            <person name="Vallenet D."/>
            <person name="Medigue C."/>
            <person name="Fegan M."/>
            <person name="Allen C."/>
            <person name="Prior P."/>
        </authorList>
    </citation>
    <scope>NUCLEOTIDE SEQUENCE</scope>
    <source>
        <strain evidence="10">R229</strain>
    </source>
</reference>
<dbReference type="Pfam" id="PF00263">
    <property type="entry name" value="Secretin"/>
    <property type="match status" value="1"/>
</dbReference>
<feature type="compositionally biased region" description="Low complexity" evidence="8">
    <location>
        <begin position="598"/>
        <end position="622"/>
    </location>
</feature>
<reference evidence="10" key="2">
    <citation type="submission" date="2011-04" db="EMBL/GenBank/DDBJ databases">
        <authorList>
            <person name="Genoscope - CEA"/>
        </authorList>
    </citation>
    <scope>NUCLEOTIDE SEQUENCE</scope>
    <source>
        <strain evidence="10">R229</strain>
    </source>
</reference>
<dbReference type="InterPro" id="IPR038591">
    <property type="entry name" value="NolW-like_sf"/>
</dbReference>
<organism evidence="10">
    <name type="scientific">blood disease bacterium R229</name>
    <dbReference type="NCBI Taxonomy" id="741978"/>
    <lineage>
        <taxon>Bacteria</taxon>
        <taxon>Pseudomonadati</taxon>
        <taxon>Pseudomonadota</taxon>
        <taxon>Betaproteobacteria</taxon>
        <taxon>Burkholderiales</taxon>
        <taxon>Burkholderiaceae</taxon>
        <taxon>Ralstonia</taxon>
        <taxon>Ralstonia solanacearum species complex</taxon>
    </lineage>
</organism>
<comment type="similarity">
    <text evidence="6">Belongs to the bacterial secretin family.</text>
</comment>
<evidence type="ECO:0000256" key="2">
    <source>
        <dbReference type="ARBA" id="ARBA00022448"/>
    </source>
</evidence>
<dbReference type="Pfam" id="PF07660">
    <property type="entry name" value="STN"/>
    <property type="match status" value="1"/>
</dbReference>
<keyword evidence="5" id="KW-0998">Cell outer membrane</keyword>
<accession>G2ZK01</accession>
<dbReference type="SMART" id="SM00965">
    <property type="entry name" value="STN"/>
    <property type="match status" value="1"/>
</dbReference>
<dbReference type="Gene3D" id="3.30.1370.120">
    <property type="match status" value="1"/>
</dbReference>
<feature type="compositionally biased region" description="Basic and acidic residues" evidence="8">
    <location>
        <begin position="728"/>
        <end position="743"/>
    </location>
</feature>
<feature type="compositionally biased region" description="Basic and acidic residues" evidence="8">
    <location>
        <begin position="681"/>
        <end position="693"/>
    </location>
</feature>
<dbReference type="PANTHER" id="PTHR30332">
    <property type="entry name" value="PROBABLE GENERAL SECRETION PATHWAY PROTEIN D"/>
    <property type="match status" value="1"/>
</dbReference>
<dbReference type="EMBL" id="FR854061">
    <property type="protein sequence ID" value="CCA79364.1"/>
    <property type="molecule type" value="Genomic_DNA"/>
</dbReference>
<feature type="domain" description="Secretin/TonB short N-terminal" evidence="9">
    <location>
        <begin position="207"/>
        <end position="258"/>
    </location>
</feature>
<gene>
    <name evidence="10" type="ORF">BDB_50074</name>
</gene>
<dbReference type="InterPro" id="IPR011662">
    <property type="entry name" value="Secretin/TonB_short_N"/>
</dbReference>
<dbReference type="InterPro" id="IPR001775">
    <property type="entry name" value="GspD/PilQ"/>
</dbReference>
<feature type="region of interest" description="Disordered" evidence="8">
    <location>
        <begin position="584"/>
        <end position="638"/>
    </location>
</feature>
<evidence type="ECO:0000256" key="6">
    <source>
        <dbReference type="RuleBase" id="RU004003"/>
    </source>
</evidence>
<name>G2ZK01_9RALS</name>
<evidence type="ECO:0000259" key="9">
    <source>
        <dbReference type="SMART" id="SM00965"/>
    </source>
</evidence>
<dbReference type="PRINTS" id="PR00811">
    <property type="entry name" value="BCTERIALGSPD"/>
</dbReference>
<dbReference type="GO" id="GO:0015627">
    <property type="term" value="C:type II protein secretion system complex"/>
    <property type="evidence" value="ECO:0007669"/>
    <property type="project" value="TreeGrafter"/>
</dbReference>
<keyword evidence="4" id="KW-0472">Membrane</keyword>
<evidence type="ECO:0000256" key="1">
    <source>
        <dbReference type="ARBA" id="ARBA00004370"/>
    </source>
</evidence>
<dbReference type="Pfam" id="PF03958">
    <property type="entry name" value="Secretin_N"/>
    <property type="match status" value="1"/>
</dbReference>
<evidence type="ECO:0000256" key="8">
    <source>
        <dbReference type="SAM" id="MobiDB-lite"/>
    </source>
</evidence>
<evidence type="ECO:0000256" key="3">
    <source>
        <dbReference type="ARBA" id="ARBA00022729"/>
    </source>
</evidence>
<sequence length="929" mass="99596">MIWHNGARWCAALLITLALCGCAEQRIRDEASDKLTAGAYEDALTTLDAGITRYPESAVLRVARRTTQDTIADKLLQQAAKELNAGKRSAAQATLKRLLEIEPQNDHALALLQSIKRDEQTAAALETAKQKTGSGTPEAALTAIEGALRGDPKNRRLLEAQAALEQQSRQRDLPQAKAGASKQPINLDFRDASVRMIFEAMARSTGINFILDKDVRPDLKTTVFIRQAKLEDALDLILSTTQLNKKMMNGSTILIYPNTPEKQRDYQDLVVRAFYLTNADAKQTGAMLKAMLKIRDPYIDERTNMVVIRESPDVVRLAERLVELQDRNDSEVVLEVEVLEVSSTKLTQLGVQYPNSFTLTPLSATGATSLTLSDFKGLNSDRIGVSTPNVVLNLRRELGDTDLLANPKIRAKNHEKAKILIGDKLPVITTTSTSTGFVSESVQYIDVGLKLEVEPSISPDDEVSMKINLEVSSLTNQITTRSGTVAYQIGTRTANTVLKLHDGETQLLAGLIKTQQTSSAARIPGLGDIPLLGRLFSSQTDNGVRNEIVLSITPRVVKPSHRPDTNFMEFWSGTETNARARRTLQDGQASAEGKAGDSTPPTAAAGQPAAANENPAAAPSEGGSIALTMNGPSSAKAGGSVLGLAEPAYGYRAAQHADPARLRQGALRVRRCGSRIAFLRPESHPEPGQDRSARGGPGHGHALGRGQRAAHRARRMGQAAFPRQGRRDRRDLDGDGNAGRHDGGTAGAADAGAGVHLRQVTSRGGLGVSQNRNGTRTQVRVDTVPHRPACIPHAGLHGHRTAAPWRRGAGVDGVGAARSGTSHPPPERAGQAACREPRARAPGQYAGDPCRSTGIAAEPFRHRQRHLRGLHRAGCPRRPGGVQQGYGRSRSGRCTIGAPAGHGDRALSGHQGGPGRSDAKAPQFSRSKA</sequence>
<dbReference type="GO" id="GO:0009279">
    <property type="term" value="C:cell outer membrane"/>
    <property type="evidence" value="ECO:0007669"/>
    <property type="project" value="UniProtKB-SubCell"/>
</dbReference>
<feature type="compositionally biased region" description="Polar residues" evidence="8">
    <location>
        <begin position="768"/>
        <end position="780"/>
    </location>
</feature>
<dbReference type="AlphaFoldDB" id="G2ZK01"/>
<feature type="region of interest" description="Disordered" evidence="8">
    <location>
        <begin position="678"/>
        <end position="752"/>
    </location>
</feature>
<dbReference type="PANTHER" id="PTHR30332:SF17">
    <property type="entry name" value="TYPE IV PILIATION SYSTEM PROTEIN DR_0774-RELATED"/>
    <property type="match status" value="1"/>
</dbReference>
<feature type="region of interest" description="Disordered" evidence="8">
    <location>
        <begin position="762"/>
        <end position="781"/>
    </location>
</feature>
<dbReference type="InterPro" id="IPR004846">
    <property type="entry name" value="T2SS/T3SS_dom"/>
</dbReference>
<dbReference type="InterPro" id="IPR050810">
    <property type="entry name" value="Bact_Secretion_Sys_Channel"/>
</dbReference>
<keyword evidence="3" id="KW-0732">Signal</keyword>
<dbReference type="GO" id="GO:0009306">
    <property type="term" value="P:protein secretion"/>
    <property type="evidence" value="ECO:0007669"/>
    <property type="project" value="InterPro"/>
</dbReference>